<organism evidence="1">
    <name type="scientific">marine sediment metagenome</name>
    <dbReference type="NCBI Taxonomy" id="412755"/>
    <lineage>
        <taxon>unclassified sequences</taxon>
        <taxon>metagenomes</taxon>
        <taxon>ecological metagenomes</taxon>
    </lineage>
</organism>
<dbReference type="EMBL" id="BART01014382">
    <property type="protein sequence ID" value="GAG87996.1"/>
    <property type="molecule type" value="Genomic_DNA"/>
</dbReference>
<protein>
    <submittedName>
        <fullName evidence="1">Uncharacterized protein</fullName>
    </submittedName>
</protein>
<proteinExistence type="predicted"/>
<accession>X1CV13</accession>
<feature type="non-terminal residue" evidence="1">
    <location>
        <position position="36"/>
    </location>
</feature>
<reference evidence="1" key="1">
    <citation type="journal article" date="2014" name="Front. Microbiol.">
        <title>High frequency of phylogenetically diverse reductive dehalogenase-homologous genes in deep subseafloor sedimentary metagenomes.</title>
        <authorList>
            <person name="Kawai M."/>
            <person name="Futagami T."/>
            <person name="Toyoda A."/>
            <person name="Takaki Y."/>
            <person name="Nishi S."/>
            <person name="Hori S."/>
            <person name="Arai W."/>
            <person name="Tsubouchi T."/>
            <person name="Morono Y."/>
            <person name="Uchiyama I."/>
            <person name="Ito T."/>
            <person name="Fujiyama A."/>
            <person name="Inagaki F."/>
            <person name="Takami H."/>
        </authorList>
    </citation>
    <scope>NUCLEOTIDE SEQUENCE</scope>
    <source>
        <strain evidence="1">Expedition CK06-06</strain>
    </source>
</reference>
<sequence>MIKNKSKPKKQNKDFILMSKETKAIVFGFQQRAIQR</sequence>
<gene>
    <name evidence="1" type="ORF">S01H4_28736</name>
</gene>
<comment type="caution">
    <text evidence="1">The sequence shown here is derived from an EMBL/GenBank/DDBJ whole genome shotgun (WGS) entry which is preliminary data.</text>
</comment>
<name>X1CV13_9ZZZZ</name>
<dbReference type="AlphaFoldDB" id="X1CV13"/>
<evidence type="ECO:0000313" key="1">
    <source>
        <dbReference type="EMBL" id="GAG87996.1"/>
    </source>
</evidence>